<evidence type="ECO:0000256" key="1">
    <source>
        <dbReference type="ARBA" id="ARBA00007409"/>
    </source>
</evidence>
<dbReference type="SUPFAM" id="SSF52833">
    <property type="entry name" value="Thioredoxin-like"/>
    <property type="match status" value="1"/>
</dbReference>
<dbReference type="PROSITE" id="PS50404">
    <property type="entry name" value="GST_NTER"/>
    <property type="match status" value="1"/>
</dbReference>
<proteinExistence type="inferred from homology"/>
<feature type="domain" description="GST C-terminal" evidence="3">
    <location>
        <begin position="164"/>
        <end position="303"/>
    </location>
</feature>
<dbReference type="Gene3D" id="3.40.30.10">
    <property type="entry name" value="Glutaredoxin"/>
    <property type="match status" value="1"/>
</dbReference>
<dbReference type="GeneID" id="9182758"/>
<dbReference type="eggNOG" id="KOG0867">
    <property type="taxonomic scope" value="Eukaryota"/>
</dbReference>
<feature type="domain" description="GST N-terminal" evidence="2">
    <location>
        <begin position="80"/>
        <end position="160"/>
    </location>
</feature>
<dbReference type="CDD" id="cd03189">
    <property type="entry name" value="GST_C_GTT1_like"/>
    <property type="match status" value="1"/>
</dbReference>
<dbReference type="Gene3D" id="1.20.1050.10">
    <property type="match status" value="1"/>
</dbReference>
<dbReference type="Proteomes" id="UP000006911">
    <property type="component" value="Unassembled WGS sequence"/>
</dbReference>
<protein>
    <submittedName>
        <fullName evidence="4">(Perigord truffle) hypothetical protein</fullName>
    </submittedName>
</protein>
<dbReference type="RefSeq" id="XP_002841264.1">
    <property type="nucleotide sequence ID" value="XM_002841218.1"/>
</dbReference>
<dbReference type="InterPro" id="IPR004046">
    <property type="entry name" value="GST_C"/>
</dbReference>
<dbReference type="OMA" id="YQNHAIL"/>
<name>D5GLZ3_TUBMM</name>
<dbReference type="SUPFAM" id="SSF47616">
    <property type="entry name" value="GST C-terminal domain-like"/>
    <property type="match status" value="1"/>
</dbReference>
<dbReference type="InterPro" id="IPR036249">
    <property type="entry name" value="Thioredoxin-like_sf"/>
</dbReference>
<dbReference type="InterPro" id="IPR040079">
    <property type="entry name" value="Glutathione_S-Trfase"/>
</dbReference>
<accession>D5GLZ3</accession>
<dbReference type="FunCoup" id="D5GLZ3">
    <property type="interactions" value="89"/>
</dbReference>
<reference evidence="4 5" key="1">
    <citation type="journal article" date="2010" name="Nature">
        <title>Perigord black truffle genome uncovers evolutionary origins and mechanisms of symbiosis.</title>
        <authorList>
            <person name="Martin F."/>
            <person name="Kohler A."/>
            <person name="Murat C."/>
            <person name="Balestrini R."/>
            <person name="Coutinho P.M."/>
            <person name="Jaillon O."/>
            <person name="Montanini B."/>
            <person name="Morin E."/>
            <person name="Noel B."/>
            <person name="Percudani R."/>
            <person name="Porcel B."/>
            <person name="Rubini A."/>
            <person name="Amicucci A."/>
            <person name="Amselem J."/>
            <person name="Anthouard V."/>
            <person name="Arcioni S."/>
            <person name="Artiguenave F."/>
            <person name="Aury J.M."/>
            <person name="Ballario P."/>
            <person name="Bolchi A."/>
            <person name="Brenna A."/>
            <person name="Brun A."/>
            <person name="Buee M."/>
            <person name="Cantarel B."/>
            <person name="Chevalier G."/>
            <person name="Couloux A."/>
            <person name="Da Silva C."/>
            <person name="Denoeud F."/>
            <person name="Duplessis S."/>
            <person name="Ghignone S."/>
            <person name="Hilselberger B."/>
            <person name="Iotti M."/>
            <person name="Marcais B."/>
            <person name="Mello A."/>
            <person name="Miranda M."/>
            <person name="Pacioni G."/>
            <person name="Quesneville H."/>
            <person name="Riccioni C."/>
            <person name="Ruotolo R."/>
            <person name="Splivallo R."/>
            <person name="Stocchi V."/>
            <person name="Tisserant E."/>
            <person name="Viscomi A.R."/>
            <person name="Zambonelli A."/>
            <person name="Zampieri E."/>
            <person name="Henrissat B."/>
            <person name="Lebrun M.H."/>
            <person name="Paolocci F."/>
            <person name="Bonfante P."/>
            <person name="Ottonello S."/>
            <person name="Wincker P."/>
        </authorList>
    </citation>
    <scope>NUCLEOTIDE SEQUENCE [LARGE SCALE GENOMIC DNA]</scope>
    <source>
        <strain evidence="4 5">Mel28</strain>
    </source>
</reference>
<dbReference type="PANTHER" id="PTHR44051">
    <property type="entry name" value="GLUTATHIONE S-TRANSFERASE-RELATED"/>
    <property type="match status" value="1"/>
</dbReference>
<dbReference type="SFLD" id="SFLDG00358">
    <property type="entry name" value="Main_(cytGST)"/>
    <property type="match status" value="1"/>
</dbReference>
<dbReference type="CDD" id="cd03046">
    <property type="entry name" value="GST_N_GTT1_like"/>
    <property type="match status" value="1"/>
</dbReference>
<dbReference type="HOGENOM" id="CLU_011226_15_0_1"/>
<dbReference type="PROSITE" id="PS50405">
    <property type="entry name" value="GST_CTER"/>
    <property type="match status" value="1"/>
</dbReference>
<dbReference type="KEGG" id="tml:GSTUM_00010331001"/>
<keyword evidence="5" id="KW-1185">Reference proteome</keyword>
<dbReference type="InParanoid" id="D5GLZ3"/>
<dbReference type="PANTHER" id="PTHR44051:SF9">
    <property type="entry name" value="GLUTATHIONE S-TRANSFERASE 1"/>
    <property type="match status" value="1"/>
</dbReference>
<evidence type="ECO:0000259" key="2">
    <source>
        <dbReference type="PROSITE" id="PS50404"/>
    </source>
</evidence>
<dbReference type="Pfam" id="PF13409">
    <property type="entry name" value="GST_N_2"/>
    <property type="match status" value="1"/>
</dbReference>
<dbReference type="InterPro" id="IPR036282">
    <property type="entry name" value="Glutathione-S-Trfase_C_sf"/>
</dbReference>
<comment type="similarity">
    <text evidence="1">Belongs to the GST superfamily.</text>
</comment>
<evidence type="ECO:0000313" key="4">
    <source>
        <dbReference type="EMBL" id="CAZ85455.1"/>
    </source>
</evidence>
<dbReference type="EMBL" id="FN430351">
    <property type="protein sequence ID" value="CAZ85455.1"/>
    <property type="molecule type" value="Genomic_DNA"/>
</dbReference>
<dbReference type="InterPro" id="IPR010987">
    <property type="entry name" value="Glutathione-S-Trfase_C-like"/>
</dbReference>
<dbReference type="STRING" id="656061.D5GLZ3"/>
<evidence type="ECO:0000259" key="3">
    <source>
        <dbReference type="PROSITE" id="PS50405"/>
    </source>
</evidence>
<dbReference type="AlphaFoldDB" id="D5GLZ3"/>
<evidence type="ECO:0000313" key="5">
    <source>
        <dbReference type="Proteomes" id="UP000006911"/>
    </source>
</evidence>
<sequence>MPNLQPFKTITRYFVSPASHHTYNFLQYEYRPNLSLITYTSRRTKKKKNYRPIFGKAIHNSATQSTNMVTTNASKDEAVKPKVTLFWLNQSRAQRIVWLLEELGLDYDLEIYRRVDKLAPANAKEIHPLGKFPVVKVNDDLLAESGFITEYLVDNYGEWLKPKDRASLMRYKYFLHYAEGSFMPPLIVGVVMQGVRSAPVPFFLKPFVNMICSGVETKFLLPNYKTHFDFLESEISERPWLAGEEFTGADILLSFPLTAMKGKSIFTQENYPRLWAYTEKLTEREAYKKAAKKTETMEGEKIF</sequence>
<dbReference type="Pfam" id="PF00043">
    <property type="entry name" value="GST_C"/>
    <property type="match status" value="1"/>
</dbReference>
<dbReference type="InterPro" id="IPR004045">
    <property type="entry name" value="Glutathione_S-Trfase_N"/>
</dbReference>
<dbReference type="SFLD" id="SFLDS00019">
    <property type="entry name" value="Glutathione_Transferase_(cytos"/>
    <property type="match status" value="1"/>
</dbReference>
<gene>
    <name evidence="4" type="ORF">GSTUM_00010331001</name>
</gene>
<organism evidence="4 5">
    <name type="scientific">Tuber melanosporum (strain Mel28)</name>
    <name type="common">Perigord black truffle</name>
    <dbReference type="NCBI Taxonomy" id="656061"/>
    <lineage>
        <taxon>Eukaryota</taxon>
        <taxon>Fungi</taxon>
        <taxon>Dikarya</taxon>
        <taxon>Ascomycota</taxon>
        <taxon>Pezizomycotina</taxon>
        <taxon>Pezizomycetes</taxon>
        <taxon>Pezizales</taxon>
        <taxon>Tuberaceae</taxon>
        <taxon>Tuber</taxon>
    </lineage>
</organism>